<feature type="transmembrane region" description="Helical" evidence="7">
    <location>
        <begin position="73"/>
        <end position="98"/>
    </location>
</feature>
<keyword evidence="6 7" id="KW-0472">Membrane</keyword>
<feature type="transmembrane region" description="Helical" evidence="7">
    <location>
        <begin position="143"/>
        <end position="165"/>
    </location>
</feature>
<evidence type="ECO:0000256" key="6">
    <source>
        <dbReference type="ARBA" id="ARBA00023136"/>
    </source>
</evidence>
<dbReference type="GO" id="GO:0005886">
    <property type="term" value="C:plasma membrane"/>
    <property type="evidence" value="ECO:0007669"/>
    <property type="project" value="UniProtKB-SubCell"/>
</dbReference>
<proteinExistence type="inferred from homology"/>
<dbReference type="InterPro" id="IPR035906">
    <property type="entry name" value="MetI-like_sf"/>
</dbReference>
<evidence type="ECO:0000313" key="9">
    <source>
        <dbReference type="EMBL" id="TET48291.1"/>
    </source>
</evidence>
<keyword evidence="2 7" id="KW-0813">Transport</keyword>
<feature type="transmembrane region" description="Helical" evidence="7">
    <location>
        <begin position="246"/>
        <end position="265"/>
    </location>
</feature>
<name>A0A523V0W3_UNCAE</name>
<evidence type="ECO:0000256" key="2">
    <source>
        <dbReference type="ARBA" id="ARBA00022448"/>
    </source>
</evidence>
<dbReference type="PANTHER" id="PTHR32243:SF18">
    <property type="entry name" value="INNER MEMBRANE ABC TRANSPORTER PERMEASE PROTEIN YCJP"/>
    <property type="match status" value="1"/>
</dbReference>
<evidence type="ECO:0000256" key="5">
    <source>
        <dbReference type="ARBA" id="ARBA00022989"/>
    </source>
</evidence>
<dbReference type="InterPro" id="IPR050901">
    <property type="entry name" value="BP-dep_ABC_trans_perm"/>
</dbReference>
<keyword evidence="4 7" id="KW-0812">Transmembrane</keyword>
<keyword evidence="3" id="KW-1003">Cell membrane</keyword>
<dbReference type="CDD" id="cd06261">
    <property type="entry name" value="TM_PBP2"/>
    <property type="match status" value="1"/>
</dbReference>
<evidence type="ECO:0000256" key="7">
    <source>
        <dbReference type="RuleBase" id="RU363032"/>
    </source>
</evidence>
<feature type="transmembrane region" description="Helical" evidence="7">
    <location>
        <begin position="12"/>
        <end position="34"/>
    </location>
</feature>
<dbReference type="Proteomes" id="UP000320679">
    <property type="component" value="Unassembled WGS sequence"/>
</dbReference>
<dbReference type="GO" id="GO:0055085">
    <property type="term" value="P:transmembrane transport"/>
    <property type="evidence" value="ECO:0007669"/>
    <property type="project" value="InterPro"/>
</dbReference>
<evidence type="ECO:0000256" key="1">
    <source>
        <dbReference type="ARBA" id="ARBA00004651"/>
    </source>
</evidence>
<keyword evidence="5 7" id="KW-1133">Transmembrane helix</keyword>
<accession>A0A523V0W3</accession>
<evidence type="ECO:0000256" key="3">
    <source>
        <dbReference type="ARBA" id="ARBA00022475"/>
    </source>
</evidence>
<feature type="transmembrane region" description="Helical" evidence="7">
    <location>
        <begin position="110"/>
        <end position="131"/>
    </location>
</feature>
<dbReference type="PANTHER" id="PTHR32243">
    <property type="entry name" value="MALTOSE TRANSPORT SYSTEM PERMEASE-RELATED"/>
    <property type="match status" value="1"/>
</dbReference>
<organism evidence="9 10">
    <name type="scientific">Aerophobetes bacterium</name>
    <dbReference type="NCBI Taxonomy" id="2030807"/>
    <lineage>
        <taxon>Bacteria</taxon>
        <taxon>Candidatus Aerophobota</taxon>
    </lineage>
</organism>
<feature type="transmembrane region" description="Helical" evidence="7">
    <location>
        <begin position="186"/>
        <end position="208"/>
    </location>
</feature>
<evidence type="ECO:0000259" key="8">
    <source>
        <dbReference type="PROSITE" id="PS50928"/>
    </source>
</evidence>
<comment type="similarity">
    <text evidence="7">Belongs to the binding-protein-dependent transport system permease family.</text>
</comment>
<evidence type="ECO:0000256" key="4">
    <source>
        <dbReference type="ARBA" id="ARBA00022692"/>
    </source>
</evidence>
<comment type="subcellular location">
    <subcellularLocation>
        <location evidence="1 7">Cell membrane</location>
        <topology evidence="1 7">Multi-pass membrane protein</topology>
    </subcellularLocation>
</comment>
<reference evidence="9 10" key="1">
    <citation type="submission" date="2019-03" db="EMBL/GenBank/DDBJ databases">
        <title>Metabolic potential of uncultured bacteria and archaea associated with petroleum seepage in deep-sea sediments.</title>
        <authorList>
            <person name="Dong X."/>
            <person name="Hubert C."/>
        </authorList>
    </citation>
    <scope>NUCLEOTIDE SEQUENCE [LARGE SCALE GENOMIC DNA]</scope>
    <source>
        <strain evidence="9">E29_bin78</strain>
    </source>
</reference>
<dbReference type="AlphaFoldDB" id="A0A523V0W3"/>
<protein>
    <submittedName>
        <fullName evidence="9">Carbohydrate ABC transporter permease</fullName>
    </submittedName>
</protein>
<dbReference type="Gene3D" id="1.10.3720.10">
    <property type="entry name" value="MetI-like"/>
    <property type="match status" value="1"/>
</dbReference>
<dbReference type="SUPFAM" id="SSF161098">
    <property type="entry name" value="MetI-like"/>
    <property type="match status" value="1"/>
</dbReference>
<sequence>MKKFKGIKIVKRILLYLGVVTLVLFCLFPFLWMISSSFKTTFELYGAPPTYYPHKFTLASYIELFKGTFFARWFINTCIVAIGTTLLCILVASVAAYSLTRYKYPGRASFANFILVVYMFPPILLAIPLYLLVINWRIADTRWALILTYIANALPYSLWLLRAFFQTIPIELEDAAMIDGASRWRVIRSIVMPLALPGVIATSVFAIITSWNEYLFAMLFISSEVKKTIPVGLTGFITAHEDRWDLIFSGSVMASIPVLIFFIYIQKFLIEAWGAGGVKG</sequence>
<gene>
    <name evidence="9" type="ORF">E3J59_00805</name>
</gene>
<evidence type="ECO:0000313" key="10">
    <source>
        <dbReference type="Proteomes" id="UP000320679"/>
    </source>
</evidence>
<comment type="caution">
    <text evidence="9">The sequence shown here is derived from an EMBL/GenBank/DDBJ whole genome shotgun (WGS) entry which is preliminary data.</text>
</comment>
<dbReference type="Pfam" id="PF00528">
    <property type="entry name" value="BPD_transp_1"/>
    <property type="match status" value="1"/>
</dbReference>
<feature type="domain" description="ABC transmembrane type-1" evidence="8">
    <location>
        <begin position="74"/>
        <end position="265"/>
    </location>
</feature>
<dbReference type="EMBL" id="SOJK01000036">
    <property type="protein sequence ID" value="TET48291.1"/>
    <property type="molecule type" value="Genomic_DNA"/>
</dbReference>
<dbReference type="InterPro" id="IPR000515">
    <property type="entry name" value="MetI-like"/>
</dbReference>
<dbReference type="PROSITE" id="PS50928">
    <property type="entry name" value="ABC_TM1"/>
    <property type="match status" value="1"/>
</dbReference>